<dbReference type="KEGG" id="pgin:FRZ67_01370"/>
<keyword evidence="1" id="KW-0472">Membrane</keyword>
<keyword evidence="1" id="KW-0812">Transmembrane</keyword>
<sequence length="406" mass="45424">MSDDLRYYFFDQEADGQPSISAEEGWQQMQQLLNADMPLLSKRKPRRYIFFITGVLTTIIFLTTALPLKNYLVHGNETSVFKHNIISKAKKHVVATQDENTNNKIKATTAQHRYVNHPIGNQMTSAGFNDAVIDSYNSNTPNDILVNIYGDKTKSNEVTLNNPLINKDTISSITTKTDNKEEKTTAQSSEQKKSAKTVYKKWYLNGGLAENISLSNTTHALQPYPFAELQYQFVPRFFVSASLALFAPVGSNANGIKRTVYLNDTSADVSRYNEKLNYQKLSYADLSLTAGIKLTSKISVQSGVQFSRLLSTKTKTSLDPYDFDSNRIRVTDVGTLAPIPSAAPVYNNMIDPHKLDIRYIAGISYNAKKISFSMQYQAGVRPVLKGAAVSSDKNKLITLRAAYRFK</sequence>
<keyword evidence="3" id="KW-1185">Reference proteome</keyword>
<dbReference type="OrthoDB" id="9828370at2"/>
<evidence type="ECO:0000313" key="3">
    <source>
        <dbReference type="Proteomes" id="UP000321533"/>
    </source>
</evidence>
<feature type="transmembrane region" description="Helical" evidence="1">
    <location>
        <begin position="48"/>
        <end position="68"/>
    </location>
</feature>
<keyword evidence="1" id="KW-1133">Transmembrane helix</keyword>
<accession>A0A5B8V4B4</accession>
<proteinExistence type="predicted"/>
<name>A0A5B8V4B4_9BACT</name>
<dbReference type="Proteomes" id="UP000321533">
    <property type="component" value="Chromosome"/>
</dbReference>
<evidence type="ECO:0000256" key="1">
    <source>
        <dbReference type="SAM" id="Phobius"/>
    </source>
</evidence>
<dbReference type="AlphaFoldDB" id="A0A5B8V4B4"/>
<dbReference type="EMBL" id="CP042435">
    <property type="protein sequence ID" value="QEC66018.1"/>
    <property type="molecule type" value="Genomic_DNA"/>
</dbReference>
<dbReference type="RefSeq" id="WP_147187818.1">
    <property type="nucleotide sequence ID" value="NZ_CP042435.1"/>
</dbReference>
<reference evidence="2 3" key="1">
    <citation type="journal article" date="2016" name="Int. J. Syst. Evol. Microbiol.">
        <title>Panacibacter ginsenosidivorans gen. nov., sp. nov., with ginsenoside converting activity isolated from soil of a ginseng field.</title>
        <authorList>
            <person name="Siddiqi M.Z."/>
            <person name="Muhammad Shafi S."/>
            <person name="Choi K.D."/>
            <person name="Im W.T."/>
        </authorList>
    </citation>
    <scope>NUCLEOTIDE SEQUENCE [LARGE SCALE GENOMIC DNA]</scope>
    <source>
        <strain evidence="2 3">Gsoil1550</strain>
    </source>
</reference>
<protein>
    <submittedName>
        <fullName evidence="2">Uncharacterized protein</fullName>
    </submittedName>
</protein>
<gene>
    <name evidence="2" type="ORF">FRZ67_01370</name>
</gene>
<organism evidence="2 3">
    <name type="scientific">Panacibacter ginsenosidivorans</name>
    <dbReference type="NCBI Taxonomy" id="1813871"/>
    <lineage>
        <taxon>Bacteria</taxon>
        <taxon>Pseudomonadati</taxon>
        <taxon>Bacteroidota</taxon>
        <taxon>Chitinophagia</taxon>
        <taxon>Chitinophagales</taxon>
        <taxon>Chitinophagaceae</taxon>
        <taxon>Panacibacter</taxon>
    </lineage>
</organism>
<evidence type="ECO:0000313" key="2">
    <source>
        <dbReference type="EMBL" id="QEC66018.1"/>
    </source>
</evidence>